<dbReference type="Proteomes" id="UP001216828">
    <property type="component" value="Chromosome"/>
</dbReference>
<feature type="chain" id="PRO_5045701486" description="Lipoprotein" evidence="1">
    <location>
        <begin position="27"/>
        <end position="269"/>
    </location>
</feature>
<keyword evidence="3" id="KW-1185">Reference proteome</keyword>
<sequence>MAGRWLASVCRLRFGLLLCLSMSAMLVGCGSDRKEPEAARLQGRIGGVALEVPREDVWIWEQDRDARADPSSSCGAPLRSVSIQLRWPEMVPRNAQTREDYDRHHSAGNGDSNWIDIGLNQAGEGENITLRQIRDWGLYRLHHQRLPAEVTFEFGRDAALGLEMAIPALPESRSFNWNRVTYTDSLDPARAPTVLIRCMTGPQYAPPQWTPLCEASLEQPGLLNVRTTVVYRQNLLPHWRKIESDVQAYLKRIRSHCPTHRNVKEIEHG</sequence>
<evidence type="ECO:0000313" key="2">
    <source>
        <dbReference type="EMBL" id="WDM65964.1"/>
    </source>
</evidence>
<feature type="signal peptide" evidence="1">
    <location>
        <begin position="1"/>
        <end position="26"/>
    </location>
</feature>
<name>A0ABY7Y7M8_9GAMM</name>
<proteinExistence type="predicted"/>
<gene>
    <name evidence="2" type="ORF">K5L94_14470</name>
</gene>
<dbReference type="PROSITE" id="PS51257">
    <property type="entry name" value="PROKAR_LIPOPROTEIN"/>
    <property type="match status" value="1"/>
</dbReference>
<evidence type="ECO:0008006" key="4">
    <source>
        <dbReference type="Google" id="ProtNLM"/>
    </source>
</evidence>
<reference evidence="2 3" key="1">
    <citation type="submission" date="2021-08" db="EMBL/GenBank/DDBJ databases">
        <title>Stenotrophomonas forensis sp. nov., isolated from contaminated viral transport media.</title>
        <authorList>
            <person name="Nguyen S.V."/>
            <person name="Edwards D."/>
            <person name="Scott S."/>
            <person name="Doss J."/>
            <person name="Merid S."/>
            <person name="Zelaya E."/>
            <person name="Maza C."/>
            <person name="Mann M."/>
            <person name="Hamilton B."/>
            <person name="Blackwell R."/>
            <person name="Tran A."/>
            <person name="Hauser J."/>
        </authorList>
    </citation>
    <scope>NUCLEOTIDE SEQUENCE [LARGE SCALE GENOMIC DNA]</scope>
    <source>
        <strain evidence="2 3">DFS-20110405</strain>
    </source>
</reference>
<protein>
    <recommendedName>
        <fullName evidence="4">Lipoprotein</fullName>
    </recommendedName>
</protein>
<evidence type="ECO:0000313" key="3">
    <source>
        <dbReference type="Proteomes" id="UP001216828"/>
    </source>
</evidence>
<keyword evidence="1" id="KW-0732">Signal</keyword>
<accession>A0ABY7Y7M8</accession>
<dbReference type="EMBL" id="CP082270">
    <property type="protein sequence ID" value="WDM65964.1"/>
    <property type="molecule type" value="Genomic_DNA"/>
</dbReference>
<organism evidence="2 3">
    <name type="scientific">Stenotrophomonas forensis</name>
    <dbReference type="NCBI Taxonomy" id="2871169"/>
    <lineage>
        <taxon>Bacteria</taxon>
        <taxon>Pseudomonadati</taxon>
        <taxon>Pseudomonadota</taxon>
        <taxon>Gammaproteobacteria</taxon>
        <taxon>Lysobacterales</taxon>
        <taxon>Lysobacteraceae</taxon>
        <taxon>Stenotrophomonas</taxon>
        <taxon>Stenotrophomonas maltophilia group</taxon>
    </lineage>
</organism>
<evidence type="ECO:0000256" key="1">
    <source>
        <dbReference type="SAM" id="SignalP"/>
    </source>
</evidence>